<dbReference type="Proteomes" id="UP000003835">
    <property type="component" value="Unassembled WGS sequence"/>
</dbReference>
<proteinExistence type="predicted"/>
<dbReference type="STRING" id="118168.MC7420_1390"/>
<accession>B4VR81</accession>
<evidence type="ECO:0000256" key="1">
    <source>
        <dbReference type="SAM" id="MobiDB-lite"/>
    </source>
</evidence>
<dbReference type="EMBL" id="DS989849">
    <property type="protein sequence ID" value="EDX75472.1"/>
    <property type="molecule type" value="Genomic_DNA"/>
</dbReference>
<reference evidence="2 3" key="1">
    <citation type="submission" date="2008-07" db="EMBL/GenBank/DDBJ databases">
        <authorList>
            <person name="Tandeau de Marsac N."/>
            <person name="Ferriera S."/>
            <person name="Johnson J."/>
            <person name="Kravitz S."/>
            <person name="Beeson K."/>
            <person name="Sutton G."/>
            <person name="Rogers Y.-H."/>
            <person name="Friedman R."/>
            <person name="Frazier M."/>
            <person name="Venter J.C."/>
        </authorList>
    </citation>
    <scope>NUCLEOTIDE SEQUENCE [LARGE SCALE GENOMIC DNA]</scope>
    <source>
        <strain evidence="2 3">PCC 7420</strain>
    </source>
</reference>
<dbReference type="HOGENOM" id="CLU_3249993_0_0_3"/>
<feature type="region of interest" description="Disordered" evidence="1">
    <location>
        <begin position="1"/>
        <end position="20"/>
    </location>
</feature>
<name>B4VR81_9CYAN</name>
<sequence length="42" mass="4619">MWFFGGFAPKKKPPAKKQSPEQELAEALSKYLAALNKPGDAK</sequence>
<organism evidence="2 3">
    <name type="scientific">Coleofasciculus chthonoplastes PCC 7420</name>
    <dbReference type="NCBI Taxonomy" id="118168"/>
    <lineage>
        <taxon>Bacteria</taxon>
        <taxon>Bacillati</taxon>
        <taxon>Cyanobacteriota</taxon>
        <taxon>Cyanophyceae</taxon>
        <taxon>Coleofasciculales</taxon>
        <taxon>Coleofasciculaceae</taxon>
        <taxon>Coleofasciculus</taxon>
    </lineage>
</organism>
<evidence type="ECO:0000313" key="2">
    <source>
        <dbReference type="EMBL" id="EDX75472.1"/>
    </source>
</evidence>
<evidence type="ECO:0000313" key="3">
    <source>
        <dbReference type="Proteomes" id="UP000003835"/>
    </source>
</evidence>
<protein>
    <submittedName>
        <fullName evidence="2">Uncharacterized protein</fullName>
    </submittedName>
</protein>
<keyword evidence="3" id="KW-1185">Reference proteome</keyword>
<dbReference type="AlphaFoldDB" id="B4VR81"/>
<gene>
    <name evidence="2" type="ORF">MC7420_1390</name>
</gene>